<dbReference type="InterPro" id="IPR002762">
    <property type="entry name" value="CbiX-like"/>
</dbReference>
<keyword evidence="2" id="KW-0456">Lyase</keyword>
<gene>
    <name evidence="3" type="ORF">DFR67_113112</name>
</gene>
<dbReference type="Pfam" id="PF01903">
    <property type="entry name" value="CbiX"/>
    <property type="match status" value="2"/>
</dbReference>
<dbReference type="AlphaFoldDB" id="A0A318RFI8"/>
<evidence type="ECO:0000256" key="2">
    <source>
        <dbReference type="ARBA" id="ARBA00023239"/>
    </source>
</evidence>
<dbReference type="EMBL" id="QJSP01000013">
    <property type="protein sequence ID" value="PYE14318.1"/>
    <property type="molecule type" value="Genomic_DNA"/>
</dbReference>
<dbReference type="RefSeq" id="WP_110471484.1">
    <property type="nucleotide sequence ID" value="NZ_QJSP01000013.1"/>
</dbReference>
<keyword evidence="1" id="KW-0479">Metal-binding</keyword>
<dbReference type="SUPFAM" id="SSF53800">
    <property type="entry name" value="Chelatase"/>
    <property type="match status" value="1"/>
</dbReference>
<dbReference type="Gene3D" id="3.40.50.1400">
    <property type="match status" value="2"/>
</dbReference>
<organism evidence="3 4">
    <name type="scientific">Williamsia limnetica</name>
    <dbReference type="NCBI Taxonomy" id="882452"/>
    <lineage>
        <taxon>Bacteria</taxon>
        <taxon>Bacillati</taxon>
        <taxon>Actinomycetota</taxon>
        <taxon>Actinomycetes</taxon>
        <taxon>Mycobacteriales</taxon>
        <taxon>Nocardiaceae</taxon>
        <taxon>Williamsia</taxon>
    </lineage>
</organism>
<dbReference type="GO" id="GO:0046872">
    <property type="term" value="F:metal ion binding"/>
    <property type="evidence" value="ECO:0007669"/>
    <property type="project" value="UniProtKB-KW"/>
</dbReference>
<dbReference type="Proteomes" id="UP000247591">
    <property type="component" value="Unassembled WGS sequence"/>
</dbReference>
<evidence type="ECO:0000313" key="4">
    <source>
        <dbReference type="Proteomes" id="UP000247591"/>
    </source>
</evidence>
<dbReference type="OrthoDB" id="7345302at2"/>
<keyword evidence="4" id="KW-1185">Reference proteome</keyword>
<dbReference type="CDD" id="cd03416">
    <property type="entry name" value="CbiX_SirB_N"/>
    <property type="match status" value="1"/>
</dbReference>
<sequence>MNIRESLSIAGIGATPILVAHGTRSKHGVAMIADLAEKVSAQIGTTRVAFVDVLGPSPSEVLGEVDGPAIVVPAFLAEGYHVRKDLPDHVEASGHPATSVSRALGPDPELARVLAQRLTECGWRRGDSVVLAAAGSSDLFALGQVRRAANLLGAMIGERVPVGYVATASPRIADVVAETRSRTGRRVFIASYLLAHGLFHDRLHAAGADGVAQPLGADPRVVDLVVRRMRSVRPVVANS</sequence>
<evidence type="ECO:0000313" key="3">
    <source>
        <dbReference type="EMBL" id="PYE14318.1"/>
    </source>
</evidence>
<proteinExistence type="predicted"/>
<evidence type="ECO:0000256" key="1">
    <source>
        <dbReference type="ARBA" id="ARBA00022723"/>
    </source>
</evidence>
<accession>A0A318RFI8</accession>
<protein>
    <submittedName>
        <fullName evidence="3">Sirohydrochlorin ferrochelatase</fullName>
    </submittedName>
</protein>
<dbReference type="GO" id="GO:0016829">
    <property type="term" value="F:lyase activity"/>
    <property type="evidence" value="ECO:0007669"/>
    <property type="project" value="UniProtKB-KW"/>
</dbReference>
<dbReference type="PANTHER" id="PTHR33542:SF5">
    <property type="entry name" value="FERROCHELATASE CHE1"/>
    <property type="match status" value="1"/>
</dbReference>
<dbReference type="PANTHER" id="PTHR33542">
    <property type="entry name" value="SIROHYDROCHLORIN FERROCHELATASE, CHLOROPLASTIC"/>
    <property type="match status" value="1"/>
</dbReference>
<dbReference type="InterPro" id="IPR050963">
    <property type="entry name" value="Sirohydro_Cobaltochel/CbiX"/>
</dbReference>
<name>A0A318RFI8_WILLI</name>
<reference evidence="3 4" key="1">
    <citation type="submission" date="2018-06" db="EMBL/GenBank/DDBJ databases">
        <title>Genomic Encyclopedia of Type Strains, Phase IV (KMG-IV): sequencing the most valuable type-strain genomes for metagenomic binning, comparative biology and taxonomic classification.</title>
        <authorList>
            <person name="Goeker M."/>
        </authorList>
    </citation>
    <scope>NUCLEOTIDE SEQUENCE [LARGE SCALE GENOMIC DNA]</scope>
    <source>
        <strain evidence="3 4">DSM 45521</strain>
    </source>
</reference>
<comment type="caution">
    <text evidence="3">The sequence shown here is derived from an EMBL/GenBank/DDBJ whole genome shotgun (WGS) entry which is preliminary data.</text>
</comment>